<feature type="domain" description="tRNA (32-2'-O)-methyltransferase regulator THADA-like TPR repeats region" evidence="5">
    <location>
        <begin position="475"/>
        <end position="694"/>
    </location>
</feature>
<dbReference type="InterPro" id="IPR056842">
    <property type="entry name" value="THADA-like_TPR_C"/>
</dbReference>
<dbReference type="PANTHER" id="PTHR14387">
    <property type="entry name" value="THADA/DEATH RECEPTOR INTERACTING PROTEIN"/>
    <property type="match status" value="1"/>
</dbReference>
<dbReference type="OrthoDB" id="73997at2759"/>
<dbReference type="Pfam" id="PF25150">
    <property type="entry name" value="TPR_Trm732"/>
    <property type="match status" value="1"/>
</dbReference>
<dbReference type="InterPro" id="IPR056843">
    <property type="entry name" value="THADA-like_TPR"/>
</dbReference>
<dbReference type="Proteomes" id="UP000789390">
    <property type="component" value="Unassembled WGS sequence"/>
</dbReference>
<dbReference type="SUPFAM" id="SSF48371">
    <property type="entry name" value="ARM repeat"/>
    <property type="match status" value="1"/>
</dbReference>
<sequence>METRNISPIKKESVICLPVSITKELQDKLRRTRANDYQVEDDDLSDCIHVLLDPLSKKHLDILKKITRNIETCTSSSLWPFILEIMINGLYYCHSNHIIKSSINGLIRHLPEKDISLASMLLQGKMTEMNGVELVAALIQSDFGCKVISDCVDVVFNFFTTFLNHLSTEVQQQLKPTTEISKLHSNIHSLSRTLLSIFKLIEINSISEEQSHQLLSSITVVLNMKGIPLEVQGNCSKILFLLVKQQKNGMKCIIEKITVEKDPTFSMLAPLNNTASIRLNLSIALLTSLEVNELLQTYPPYGTMIGGVILPILLNFSDGLNETELALLTARFVEQWQRKGYECFVAHHSPLLAVEWNAASDGLLEIMLNGLEQQIDVVRHTSKEAFLYNLKTYVLLKSDVGRIVETILAMPRFKKSKYMALACIAKTELVPVLLRSEHNLAEELLDVAKDIDLSSQAREVFNLLMFHKMEHTDVWMTHWLYPLLNAMEKNPNGQSFESSLVDLLKLHPEMIYNVETWCQVDRPSHLAVYITALLACRKLGLFPTTDVDAPQEKVWNNALKVDVLEQALNHSDGKLRLNALGVIVEGPKTSQLYSPLEIEWIRQFMSRNMINPNAAFRQQFCAYVKKFLLKFKNGGVFLNNRNNSIVANYREFVTWMISKCFADLGPVSSFSRRYLSLQFLKLVHETIGLETNPNGLNVTICLGLSAVSSLVDCFFDSYDVNKELALELLQSPFIINLINQDPKGNELIDFYWESSLTLSQSLRSSDTVAASFFFRWLIHLKISKIDVQVQLSNAWSFQTRHTFVLMNHLMRMLKGQLDAARGNLSRLAIDAPIYGLLSSIRLLLHDQQFRNDDMKDESWKSILSDVINFCFEASAIASPVVTCDSPEGFLPDNSKFNSSQLNAQTLLVSAWRTVKEVALLFGQISSWMLGTNFRSFKDENGVILKMGLHLKQLLLETKHRGAFEQVYCGFSQLSSALWKSCQPEFHSLPAFWLLNIVRDLKDNESTTKLCATRRSAGLPFIFQAVLSQEVELGNGKLFAKTIESLLEIAAHEKASECRIHALNILRNLYRESRLNQVIGPYVARGLILSISGFEAPDWPERNSSTLLFSALMTRIFGVPKSKNDFQKKNSLTGRVFFQLYPSLYPFLLERLSLCVADIENGGIHLHPSLFPMLVLLGRLHPSTCEMSDSAFRLEPFIHLVRLCGSSPVLKTRQLAAQALTPLLTPTAFAILLPELLDTIPKCSYHNSLHGILLQIHYFVKDVQQWAETRHVFQSLNNGTAKIVVLLSSRCHLIRYESSELLKHLIDSDIIKDPTDNVLRTCLSELQCRNPIFHSEPFYPLSCQKLMALAMSCKNFPDAIDLRELLNHPLSEVRIEILQKLGVIDSNMWATLTSIIFDEKESIECRTKALNLTTRCESDQNQLKWILQLYRDEMDDTFRCTALAVAGRIIYSTNSSNIPLLLEWSGYLVESVQSTSLFRHMVVETLAKCPLMLQINKKFTSSKEHAVVLSNMWMCLLNCLLDDEESIRTAAAAAVCDIYTAGYWKQVHSDVAIEKALEYLVDYVGSYYSMEVVTLLSDMVLEEDEQPDGDSQSFETGDSDVFREPLIMSMLFCRYIERCVKQNAISSSDSIILTEQLENRWKLLDGSCDTFSLDSLITKRRFVSVYIIDVAKLFLVTKSLQSVHANIADLYRCIHNSLEQLNVHWSTYSIRQLVFQISI</sequence>
<dbReference type="Pfam" id="PF25151">
    <property type="entry name" value="TPR_Trm732_C"/>
    <property type="match status" value="1"/>
</dbReference>
<dbReference type="InterPro" id="IPR051954">
    <property type="entry name" value="tRNA_methyltransferase_THADA"/>
</dbReference>
<dbReference type="InterPro" id="IPR019442">
    <property type="entry name" value="THADA/TRM732_DUF2428"/>
</dbReference>
<proteinExistence type="inferred from homology"/>
<evidence type="ECO:0000313" key="8">
    <source>
        <dbReference type="Proteomes" id="UP000789390"/>
    </source>
</evidence>
<evidence type="ECO:0000256" key="2">
    <source>
        <dbReference type="ARBA" id="ARBA00022694"/>
    </source>
</evidence>
<dbReference type="GO" id="GO:0030488">
    <property type="term" value="P:tRNA methylation"/>
    <property type="evidence" value="ECO:0007669"/>
    <property type="project" value="TreeGrafter"/>
</dbReference>
<feature type="domain" description="tRNA (32-2'-O)-methyltransferase regulator THADA-like C-terminal TPR repeats region" evidence="6">
    <location>
        <begin position="1101"/>
        <end position="1257"/>
    </location>
</feature>
<keyword evidence="8" id="KW-1185">Reference proteome</keyword>
<comment type="similarity">
    <text evidence="1">Belongs to the THADA family.</text>
</comment>
<comment type="caution">
    <text evidence="7">The sequence shown here is derived from an EMBL/GenBank/DDBJ whole genome shotgun (WGS) entry which is preliminary data.</text>
</comment>
<reference evidence="7" key="1">
    <citation type="submission" date="2021-11" db="EMBL/GenBank/DDBJ databases">
        <authorList>
            <person name="Schell T."/>
        </authorList>
    </citation>
    <scope>NUCLEOTIDE SEQUENCE</scope>
    <source>
        <strain evidence="7">M5</strain>
    </source>
</reference>
<dbReference type="GO" id="GO:0005829">
    <property type="term" value="C:cytosol"/>
    <property type="evidence" value="ECO:0007669"/>
    <property type="project" value="TreeGrafter"/>
</dbReference>
<organism evidence="7 8">
    <name type="scientific">Daphnia galeata</name>
    <dbReference type="NCBI Taxonomy" id="27404"/>
    <lineage>
        <taxon>Eukaryota</taxon>
        <taxon>Metazoa</taxon>
        <taxon>Ecdysozoa</taxon>
        <taxon>Arthropoda</taxon>
        <taxon>Crustacea</taxon>
        <taxon>Branchiopoda</taxon>
        <taxon>Diplostraca</taxon>
        <taxon>Cladocera</taxon>
        <taxon>Anomopoda</taxon>
        <taxon>Daphniidae</taxon>
        <taxon>Daphnia</taxon>
    </lineage>
</organism>
<feature type="domain" description="DUF2428" evidence="4">
    <location>
        <begin position="862"/>
        <end position="1098"/>
    </location>
</feature>
<keyword evidence="2" id="KW-0819">tRNA processing</keyword>
<evidence type="ECO:0000313" key="7">
    <source>
        <dbReference type="EMBL" id="CAH0113035.1"/>
    </source>
</evidence>
<dbReference type="PANTHER" id="PTHR14387:SF7">
    <property type="entry name" value="THYROID ADENOMA-ASSOCIATED PROTEIN"/>
    <property type="match status" value="1"/>
</dbReference>
<protein>
    <recommendedName>
        <fullName evidence="3">tRNA (32-2'-O)-methyltransferase regulator THADA</fullName>
    </recommendedName>
</protein>
<evidence type="ECO:0000259" key="5">
    <source>
        <dbReference type="Pfam" id="PF25150"/>
    </source>
</evidence>
<gene>
    <name evidence="7" type="ORF">DGAL_LOCUS16836</name>
</gene>
<accession>A0A8J2WNQ0</accession>
<dbReference type="InterPro" id="IPR016024">
    <property type="entry name" value="ARM-type_fold"/>
</dbReference>
<evidence type="ECO:0000259" key="4">
    <source>
        <dbReference type="Pfam" id="PF10350"/>
    </source>
</evidence>
<name>A0A8J2WNQ0_9CRUS</name>
<evidence type="ECO:0000256" key="1">
    <source>
        <dbReference type="ARBA" id="ARBA00010409"/>
    </source>
</evidence>
<dbReference type="EMBL" id="CAKKLH010000336">
    <property type="protein sequence ID" value="CAH0113035.1"/>
    <property type="molecule type" value="Genomic_DNA"/>
</dbReference>
<dbReference type="Pfam" id="PF10350">
    <property type="entry name" value="DUF2428"/>
    <property type="match status" value="1"/>
</dbReference>
<evidence type="ECO:0000256" key="3">
    <source>
        <dbReference type="ARBA" id="ARBA00035698"/>
    </source>
</evidence>
<evidence type="ECO:0000259" key="6">
    <source>
        <dbReference type="Pfam" id="PF25151"/>
    </source>
</evidence>